<dbReference type="InterPro" id="IPR014013">
    <property type="entry name" value="Helic_SF1/SF2_ATP-bd_DinG/Rad3"/>
</dbReference>
<dbReference type="EMBL" id="CP001941">
    <property type="protein sequence ID" value="ADD08008.1"/>
    <property type="molecule type" value="Genomic_DNA"/>
</dbReference>
<dbReference type="STRING" id="439481.Aboo_0196"/>
<dbReference type="Proteomes" id="UP000001400">
    <property type="component" value="Chromosome"/>
</dbReference>
<comment type="cofactor">
    <cofactor evidence="1">
        <name>[4Fe-4S] cluster</name>
        <dbReference type="ChEBI" id="CHEBI:49883"/>
    </cofactor>
</comment>
<keyword evidence="5" id="KW-0547">Nucleotide-binding</keyword>
<dbReference type="Gene3D" id="1.10.275.40">
    <property type="match status" value="1"/>
</dbReference>
<evidence type="ECO:0000256" key="16">
    <source>
        <dbReference type="ARBA" id="ARBA00048954"/>
    </source>
</evidence>
<protein>
    <recommendedName>
        <fullName evidence="15">DNA 5'-3' helicase</fullName>
        <ecNumber evidence="15">5.6.2.3</ecNumber>
    </recommendedName>
</protein>
<keyword evidence="18" id="KW-1185">Reference proteome</keyword>
<keyword evidence="8" id="KW-0347">Helicase</keyword>
<dbReference type="Pfam" id="PF06733">
    <property type="entry name" value="DEAD_2"/>
    <property type="match status" value="1"/>
</dbReference>
<keyword evidence="6" id="KW-0227">DNA damage</keyword>
<keyword evidence="10" id="KW-0408">Iron</keyword>
<keyword evidence="12" id="KW-0238">DNA-binding</keyword>
<evidence type="ECO:0000256" key="8">
    <source>
        <dbReference type="ARBA" id="ARBA00022806"/>
    </source>
</evidence>
<dbReference type="eggNOG" id="arCOG00770">
    <property type="taxonomic scope" value="Archaea"/>
</dbReference>
<dbReference type="InterPro" id="IPR045028">
    <property type="entry name" value="DinG/Rad3-like"/>
</dbReference>
<dbReference type="KEGG" id="abi:Aboo_0196"/>
<keyword evidence="7" id="KW-0378">Hydrolase</keyword>
<keyword evidence="14" id="KW-0413">Isomerase</keyword>
<dbReference type="RefSeq" id="WP_008086720.1">
    <property type="nucleotide sequence ID" value="NC_013926.1"/>
</dbReference>
<dbReference type="EC" id="5.6.2.3" evidence="15"/>
<dbReference type="InterPro" id="IPR006555">
    <property type="entry name" value="ATP-dep_Helicase_C"/>
</dbReference>
<keyword evidence="9" id="KW-0067">ATP-binding</keyword>
<dbReference type="SMART" id="SM00487">
    <property type="entry name" value="DEXDc"/>
    <property type="match status" value="1"/>
</dbReference>
<dbReference type="InterPro" id="IPR010643">
    <property type="entry name" value="HBB"/>
</dbReference>
<dbReference type="PANTHER" id="PTHR11472:SF34">
    <property type="entry name" value="REGULATOR OF TELOMERE ELONGATION HELICASE 1"/>
    <property type="match status" value="1"/>
</dbReference>
<organism evidence="17 18">
    <name type="scientific">Aciduliprofundum boonei (strain DSM 19572 / T469)</name>
    <dbReference type="NCBI Taxonomy" id="439481"/>
    <lineage>
        <taxon>Archaea</taxon>
        <taxon>Methanobacteriati</taxon>
        <taxon>Thermoplasmatota</taxon>
        <taxon>DHVE2 group</taxon>
        <taxon>Candidatus Aciduliprofundum</taxon>
    </lineage>
</organism>
<dbReference type="OrthoDB" id="27512at2157"/>
<evidence type="ECO:0000256" key="5">
    <source>
        <dbReference type="ARBA" id="ARBA00022741"/>
    </source>
</evidence>
<dbReference type="InterPro" id="IPR027417">
    <property type="entry name" value="P-loop_NTPase"/>
</dbReference>
<dbReference type="GO" id="GO:0003677">
    <property type="term" value="F:DNA binding"/>
    <property type="evidence" value="ECO:0007669"/>
    <property type="project" value="UniProtKB-KW"/>
</dbReference>
<keyword evidence="11" id="KW-0411">Iron-sulfur</keyword>
<evidence type="ECO:0000256" key="6">
    <source>
        <dbReference type="ARBA" id="ARBA00022763"/>
    </source>
</evidence>
<accession>B5IHH7</accession>
<comment type="catalytic activity">
    <reaction evidence="16">
        <text>ATP + H2O = ADP + phosphate + H(+)</text>
        <dbReference type="Rhea" id="RHEA:13065"/>
        <dbReference type="ChEBI" id="CHEBI:15377"/>
        <dbReference type="ChEBI" id="CHEBI:15378"/>
        <dbReference type="ChEBI" id="CHEBI:30616"/>
        <dbReference type="ChEBI" id="CHEBI:43474"/>
        <dbReference type="ChEBI" id="CHEBI:456216"/>
        <dbReference type="EC" id="5.6.2.3"/>
    </reaction>
</comment>
<reference evidence="17" key="1">
    <citation type="submission" date="2010-02" db="EMBL/GenBank/DDBJ databases">
        <title>Complete sequence of Aciduliprofundum boonei T469.</title>
        <authorList>
            <consortium name="US DOE Joint Genome Institute"/>
            <person name="Lucas S."/>
            <person name="Copeland A."/>
            <person name="Lapidus A."/>
            <person name="Cheng J.-F."/>
            <person name="Bruce D."/>
            <person name="Goodwin L."/>
            <person name="Pitluck S."/>
            <person name="Saunders E."/>
            <person name="Detter J.C."/>
            <person name="Han C."/>
            <person name="Tapia R."/>
            <person name="Land M."/>
            <person name="Hauser L."/>
            <person name="Kyrpides N."/>
            <person name="Mikhailova N."/>
            <person name="Flores G."/>
            <person name="Reysenbach A.-L."/>
            <person name="Woyke T."/>
        </authorList>
    </citation>
    <scope>NUCLEOTIDE SEQUENCE</scope>
    <source>
        <strain evidence="17">T469</strain>
    </source>
</reference>
<evidence type="ECO:0000256" key="4">
    <source>
        <dbReference type="ARBA" id="ARBA00022723"/>
    </source>
</evidence>
<evidence type="ECO:0000256" key="1">
    <source>
        <dbReference type="ARBA" id="ARBA00001966"/>
    </source>
</evidence>
<dbReference type="InterPro" id="IPR010614">
    <property type="entry name" value="RAD3-like_helicase_DEAD"/>
</dbReference>
<dbReference type="InterPro" id="IPR006554">
    <property type="entry name" value="Helicase-like_DEXD_c2"/>
</dbReference>
<dbReference type="InterPro" id="IPR042493">
    <property type="entry name" value="XPD_DNA_FeS"/>
</dbReference>
<evidence type="ECO:0000256" key="11">
    <source>
        <dbReference type="ARBA" id="ARBA00023014"/>
    </source>
</evidence>
<keyword evidence="3" id="KW-0004">4Fe-4S</keyword>
<dbReference type="AlphaFoldDB" id="B5IHH7"/>
<evidence type="ECO:0000256" key="9">
    <source>
        <dbReference type="ARBA" id="ARBA00022840"/>
    </source>
</evidence>
<sequence length="619" mass="71148">MRFPYKYRKGQKDIVKDIEEVLENRMHMVFEAPTGSGKTIATLYPAVKYAIKNDKKVIYLVHTNSQERQVIKEAKKLEIRAIALQGRANLCPLARERNELQHGSPDELALLCNKLKKDVKEGNENACIYYANYLKNGNDIRKIIEENPTAEEFFEKAMNLKICAYEAIKDALPDATVIVFPYIYFFFPFIRRGIMDKIGVPMGDIILIVDEAHNIPDFARELKSMELSVNSLENMEKEALDYGNPQVLGHSIADIAEFLKEAIYKMQKFVEDEEGIIPHYAFEEEVSNVLGISINDFDTLAKDLIYYGEMVRENKVKHRKLPRSYMYHTGSFLYFWREAYSYEYIRLIKWGKTLSLEVYCLDPATVTDALLNVHSSIHLSGTLVPNEYKNIVALPDNTITKRYPSPFPKENLKILYVDDVTTKYGEVDENLPRIAEHLTKIISIGKNTAIFFPSYSLLSKIKELLDSKILSEERGMKTYSLFQMIENFKEKGGSILSVIGGRIFEGLDFPGKLLEIVVIVGIPYPKPTPKVKALQRYYDSKFGNGWEYAFRMPALIKMRQAIGRLIRSEEDRGIAIILDKRAASFKGDLPLEKAENLVKEIREFFQGNEKGEEGRHREP</sequence>
<dbReference type="GO" id="GO:0051539">
    <property type="term" value="F:4 iron, 4 sulfur cluster binding"/>
    <property type="evidence" value="ECO:0007669"/>
    <property type="project" value="UniProtKB-KW"/>
</dbReference>
<dbReference type="PROSITE" id="PS51193">
    <property type="entry name" value="HELICASE_ATP_BIND_2"/>
    <property type="match status" value="1"/>
</dbReference>
<dbReference type="SMART" id="SM00491">
    <property type="entry name" value="HELICc2"/>
    <property type="match status" value="1"/>
</dbReference>
<evidence type="ECO:0000256" key="15">
    <source>
        <dbReference type="ARBA" id="ARBA00044969"/>
    </source>
</evidence>
<dbReference type="PANTHER" id="PTHR11472">
    <property type="entry name" value="DNA REPAIR DEAD HELICASE RAD3/XP-D SUBFAMILY MEMBER"/>
    <property type="match status" value="1"/>
</dbReference>
<dbReference type="SUPFAM" id="SSF52540">
    <property type="entry name" value="P-loop containing nucleoside triphosphate hydrolases"/>
    <property type="match status" value="1"/>
</dbReference>
<evidence type="ECO:0000256" key="13">
    <source>
        <dbReference type="ARBA" id="ARBA00023204"/>
    </source>
</evidence>
<dbReference type="Gene3D" id="1.10.30.20">
    <property type="entry name" value="Bacterial XPD DNA helicase, FeS cluster domain"/>
    <property type="match status" value="1"/>
</dbReference>
<keyword evidence="13" id="KW-0234">DNA repair</keyword>
<dbReference type="InterPro" id="IPR014001">
    <property type="entry name" value="Helicase_ATP-bd"/>
</dbReference>
<name>B5IHH7_ACIB4</name>
<comment type="similarity">
    <text evidence="2">Belongs to the helicase family. RAD3/XPD subfamily.</text>
</comment>
<gene>
    <name evidence="17" type="ordered locus">Aboo_0196</name>
</gene>
<dbReference type="GeneID" id="8827137"/>
<evidence type="ECO:0000256" key="14">
    <source>
        <dbReference type="ARBA" id="ARBA00023235"/>
    </source>
</evidence>
<dbReference type="GO" id="GO:0005524">
    <property type="term" value="F:ATP binding"/>
    <property type="evidence" value="ECO:0007669"/>
    <property type="project" value="UniProtKB-KW"/>
</dbReference>
<evidence type="ECO:0000256" key="12">
    <source>
        <dbReference type="ARBA" id="ARBA00023125"/>
    </source>
</evidence>
<dbReference type="GO" id="GO:0006281">
    <property type="term" value="P:DNA repair"/>
    <property type="evidence" value="ECO:0007669"/>
    <property type="project" value="UniProtKB-KW"/>
</dbReference>
<evidence type="ECO:0000313" key="17">
    <source>
        <dbReference type="EMBL" id="ADD08008.1"/>
    </source>
</evidence>
<dbReference type="Pfam" id="PF13307">
    <property type="entry name" value="Helicase_C_2"/>
    <property type="match status" value="1"/>
</dbReference>
<dbReference type="Pfam" id="PF06777">
    <property type="entry name" value="HBB"/>
    <property type="match status" value="1"/>
</dbReference>
<dbReference type="HOGENOM" id="CLU_006515_9_0_2"/>
<dbReference type="GO" id="GO:0046872">
    <property type="term" value="F:metal ion binding"/>
    <property type="evidence" value="ECO:0007669"/>
    <property type="project" value="UniProtKB-KW"/>
</dbReference>
<dbReference type="Gene3D" id="3.40.50.300">
    <property type="entry name" value="P-loop containing nucleotide triphosphate hydrolases"/>
    <property type="match status" value="2"/>
</dbReference>
<evidence type="ECO:0000256" key="7">
    <source>
        <dbReference type="ARBA" id="ARBA00022801"/>
    </source>
</evidence>
<dbReference type="SMART" id="SM00488">
    <property type="entry name" value="DEXDc2"/>
    <property type="match status" value="1"/>
</dbReference>
<evidence type="ECO:0000313" key="18">
    <source>
        <dbReference type="Proteomes" id="UP000001400"/>
    </source>
</evidence>
<evidence type="ECO:0000256" key="10">
    <source>
        <dbReference type="ARBA" id="ARBA00023004"/>
    </source>
</evidence>
<dbReference type="GO" id="GO:0043139">
    <property type="term" value="F:5'-3' DNA helicase activity"/>
    <property type="evidence" value="ECO:0007669"/>
    <property type="project" value="UniProtKB-EC"/>
</dbReference>
<evidence type="ECO:0000256" key="2">
    <source>
        <dbReference type="ARBA" id="ARBA00009146"/>
    </source>
</evidence>
<evidence type="ECO:0000256" key="3">
    <source>
        <dbReference type="ARBA" id="ARBA00022485"/>
    </source>
</evidence>
<keyword evidence="4" id="KW-0479">Metal-binding</keyword>
<proteinExistence type="inferred from homology"/>
<dbReference type="GO" id="GO:0016818">
    <property type="term" value="F:hydrolase activity, acting on acid anhydrides, in phosphorus-containing anhydrides"/>
    <property type="evidence" value="ECO:0007669"/>
    <property type="project" value="InterPro"/>
</dbReference>